<reference evidence="2" key="1">
    <citation type="submission" date="2015-03" db="EMBL/GenBank/DDBJ databases">
        <authorList>
            <consortium name="Pathogen Informatics"/>
        </authorList>
    </citation>
    <scope>NUCLEOTIDE SEQUENCE [LARGE SCALE GENOMIC DNA]</scope>
    <source>
        <strain evidence="2">N09902308</strain>
    </source>
</reference>
<evidence type="ECO:0000313" key="2">
    <source>
        <dbReference type="Proteomes" id="UP000039021"/>
    </source>
</evidence>
<name>A0A916P9V6_MYCTX</name>
<gene>
    <name evidence="1" type="ORF">ERS007739_00212</name>
</gene>
<sequence length="41" mass="4081">MGVVISTVAGRLKMIGRSGVGAMTSPTASHTCLAYSSSVPV</sequence>
<dbReference type="EMBL" id="CSBK01000051">
    <property type="protein sequence ID" value="COW85711.1"/>
    <property type="molecule type" value="Genomic_DNA"/>
</dbReference>
<dbReference type="Proteomes" id="UP000039021">
    <property type="component" value="Unassembled WGS sequence"/>
</dbReference>
<dbReference type="AlphaFoldDB" id="A0A916P9V6"/>
<organism evidence="1 2">
    <name type="scientific">Mycobacterium tuberculosis</name>
    <dbReference type="NCBI Taxonomy" id="1773"/>
    <lineage>
        <taxon>Bacteria</taxon>
        <taxon>Bacillati</taxon>
        <taxon>Actinomycetota</taxon>
        <taxon>Actinomycetes</taxon>
        <taxon>Mycobacteriales</taxon>
        <taxon>Mycobacteriaceae</taxon>
        <taxon>Mycobacterium</taxon>
        <taxon>Mycobacterium tuberculosis complex</taxon>
    </lineage>
</organism>
<comment type="caution">
    <text evidence="1">The sequence shown here is derived from an EMBL/GenBank/DDBJ whole genome shotgun (WGS) entry which is preliminary data.</text>
</comment>
<accession>A0A916P9V6</accession>
<evidence type="ECO:0000313" key="1">
    <source>
        <dbReference type="EMBL" id="COW85711.1"/>
    </source>
</evidence>
<proteinExistence type="predicted"/>
<protein>
    <submittedName>
        <fullName evidence="1">Uncharacterized protein</fullName>
    </submittedName>
</protein>